<dbReference type="PANTHER" id="PTHR37313:SF2">
    <property type="entry name" value="UPF0749 PROTEIN YLXX"/>
    <property type="match status" value="1"/>
</dbReference>
<dbReference type="EMBL" id="JBHRZT010000020">
    <property type="protein sequence ID" value="MFC3882668.1"/>
    <property type="molecule type" value="Genomic_DNA"/>
</dbReference>
<dbReference type="InterPro" id="IPR010273">
    <property type="entry name" value="DUF881"/>
</dbReference>
<gene>
    <name evidence="3" type="ORF">ACFOU2_03835</name>
</gene>
<sequence length="234" mass="26706">MRKRGKYVILSLVFLVLGFMISYSYQFTKWHSANHISNRQWTNEYQYRRMLIEQEQLNRDLQKELFEKQKKVRKIEEKFANEEQILFNLVEDVEKLRMYTGKIAVKGKGVEVTLADASYVPTEENANNYIVHESHVFKVVNELLISGASAVAINGQRLSKDSYISCNGPVITVDGNQFPAPFVITAIGNPDVLYPALNIAGGVRDQLIEDNIVVKMAKKDEIVLDPIIHSEQNA</sequence>
<organism evidence="3 4">
    <name type="scientific">Bacillus songklensis</name>
    <dbReference type="NCBI Taxonomy" id="1069116"/>
    <lineage>
        <taxon>Bacteria</taxon>
        <taxon>Bacillati</taxon>
        <taxon>Bacillota</taxon>
        <taxon>Bacilli</taxon>
        <taxon>Bacillales</taxon>
        <taxon>Bacillaceae</taxon>
        <taxon>Bacillus</taxon>
    </lineage>
</organism>
<dbReference type="Pfam" id="PF05949">
    <property type="entry name" value="DUF881"/>
    <property type="match status" value="1"/>
</dbReference>
<comment type="similarity">
    <text evidence="1">Belongs to the UPF0749 family.</text>
</comment>
<keyword evidence="4" id="KW-1185">Reference proteome</keyword>
<evidence type="ECO:0000313" key="4">
    <source>
        <dbReference type="Proteomes" id="UP001595752"/>
    </source>
</evidence>
<dbReference type="RefSeq" id="WP_377912347.1">
    <property type="nucleotide sequence ID" value="NZ_JBHRZT010000020.1"/>
</dbReference>
<evidence type="ECO:0000256" key="1">
    <source>
        <dbReference type="ARBA" id="ARBA00009108"/>
    </source>
</evidence>
<keyword evidence="2" id="KW-0175">Coiled coil</keyword>
<dbReference type="PANTHER" id="PTHR37313">
    <property type="entry name" value="UPF0749 PROTEIN RV1825"/>
    <property type="match status" value="1"/>
</dbReference>
<proteinExistence type="inferred from homology"/>
<evidence type="ECO:0000256" key="2">
    <source>
        <dbReference type="SAM" id="Coils"/>
    </source>
</evidence>
<dbReference type="Proteomes" id="UP001595752">
    <property type="component" value="Unassembled WGS sequence"/>
</dbReference>
<accession>A0ABV8AXG0</accession>
<comment type="caution">
    <text evidence="3">The sequence shown here is derived from an EMBL/GenBank/DDBJ whole genome shotgun (WGS) entry which is preliminary data.</text>
</comment>
<protein>
    <submittedName>
        <fullName evidence="3">DUF881 domain-containing protein</fullName>
    </submittedName>
</protein>
<dbReference type="Gene3D" id="3.30.70.1880">
    <property type="entry name" value="Protein of unknown function DUF881"/>
    <property type="match status" value="1"/>
</dbReference>
<feature type="coiled-coil region" evidence="2">
    <location>
        <begin position="51"/>
        <end position="78"/>
    </location>
</feature>
<reference evidence="4" key="1">
    <citation type="journal article" date="2019" name="Int. J. Syst. Evol. Microbiol.">
        <title>The Global Catalogue of Microorganisms (GCM) 10K type strain sequencing project: providing services to taxonomists for standard genome sequencing and annotation.</title>
        <authorList>
            <consortium name="The Broad Institute Genomics Platform"/>
            <consortium name="The Broad Institute Genome Sequencing Center for Infectious Disease"/>
            <person name="Wu L."/>
            <person name="Ma J."/>
        </authorList>
    </citation>
    <scope>NUCLEOTIDE SEQUENCE [LARGE SCALE GENOMIC DNA]</scope>
    <source>
        <strain evidence="4">CCUG 61889</strain>
    </source>
</reference>
<name>A0ABV8AXG0_9BACI</name>
<evidence type="ECO:0000313" key="3">
    <source>
        <dbReference type="EMBL" id="MFC3882668.1"/>
    </source>
</evidence>